<gene>
    <name evidence="1" type="ORF">MM415B04154_0007</name>
</gene>
<dbReference type="EMBL" id="MT143167">
    <property type="protein sequence ID" value="QJA93666.1"/>
    <property type="molecule type" value="Genomic_DNA"/>
</dbReference>
<name>A0A6M3LEV7_9ZZZZ</name>
<dbReference type="AlphaFoldDB" id="A0A6M3LEV7"/>
<organism evidence="1">
    <name type="scientific">viral metagenome</name>
    <dbReference type="NCBI Taxonomy" id="1070528"/>
    <lineage>
        <taxon>unclassified sequences</taxon>
        <taxon>metagenomes</taxon>
        <taxon>organismal metagenomes</taxon>
    </lineage>
</organism>
<protein>
    <submittedName>
        <fullName evidence="1">Uncharacterized protein</fullName>
    </submittedName>
</protein>
<evidence type="ECO:0000313" key="1">
    <source>
        <dbReference type="EMBL" id="QJA93666.1"/>
    </source>
</evidence>
<sequence length="54" mass="6549">MDIKKILLREVKEAERDYSSALMTWGEKNQITLNAMVKWYDLKNRYSQQKKVQK</sequence>
<accession>A0A6M3LEV7</accession>
<reference evidence="1" key="1">
    <citation type="submission" date="2020-03" db="EMBL/GenBank/DDBJ databases">
        <title>The deep terrestrial virosphere.</title>
        <authorList>
            <person name="Holmfeldt K."/>
            <person name="Nilsson E."/>
            <person name="Simone D."/>
            <person name="Lopez-Fernandez M."/>
            <person name="Wu X."/>
            <person name="de Brujin I."/>
            <person name="Lundin D."/>
            <person name="Andersson A."/>
            <person name="Bertilsson S."/>
            <person name="Dopson M."/>
        </authorList>
    </citation>
    <scope>NUCLEOTIDE SEQUENCE</scope>
    <source>
        <strain evidence="1">MM415B04154</strain>
    </source>
</reference>
<proteinExistence type="predicted"/>